<proteinExistence type="predicted"/>
<evidence type="ECO:0000313" key="3">
    <source>
        <dbReference type="Proteomes" id="UP000078447"/>
    </source>
</evidence>
<feature type="transmembrane region" description="Helical" evidence="1">
    <location>
        <begin position="59"/>
        <end position="80"/>
    </location>
</feature>
<reference evidence="2 3" key="1">
    <citation type="submission" date="2016-03" db="EMBL/GenBank/DDBJ databases">
        <authorList>
            <person name="Cho S.-Y."/>
            <person name="Lim S."/>
            <person name="Kim H."/>
            <person name="Soh E.H."/>
            <person name="Moon J.S."/>
        </authorList>
    </citation>
    <scope>NUCLEOTIDE SEQUENCE [LARGE SCALE GENOMIC DNA]</scope>
    <source>
        <strain evidence="2 3">KCTC 3810</strain>
    </source>
</reference>
<keyword evidence="1" id="KW-1133">Transmembrane helix</keyword>
<accession>A0ABX2VDV2</accession>
<keyword evidence="3" id="KW-1185">Reference proteome</keyword>
<evidence type="ECO:0000256" key="1">
    <source>
        <dbReference type="SAM" id="Phobius"/>
    </source>
</evidence>
<dbReference type="EMBL" id="LVVL01000001">
    <property type="protein sequence ID" value="OAN16326.1"/>
    <property type="molecule type" value="Genomic_DNA"/>
</dbReference>
<name>A0ABX2VDV2_9BACL</name>
<dbReference type="RefSeq" id="WP_028106723.1">
    <property type="nucleotide sequence ID" value="NZ_LVVL01000001.1"/>
</dbReference>
<keyword evidence="1" id="KW-0812">Transmembrane</keyword>
<feature type="transmembrane region" description="Helical" evidence="1">
    <location>
        <begin position="118"/>
        <end position="136"/>
    </location>
</feature>
<protein>
    <submittedName>
        <fullName evidence="2">Uncharacterized protein</fullName>
    </submittedName>
</protein>
<keyword evidence="1" id="KW-0472">Membrane</keyword>
<feature type="transmembrane region" description="Helical" evidence="1">
    <location>
        <begin position="86"/>
        <end position="106"/>
    </location>
</feature>
<sequence length="230" mass="26344">MQWLIFSKAERERLHPLNVALFLVAMLSVPFFLTTHLIVLLIFHLLFFIGIREWTVFRYLLLPLLYVGLMYAPLLVGASIDAYGIWMTGLTVAVFVTSSQLVFTLVRLEQMGPLFRVLPRLTRLTGMVLAIVPSLLRTWPEVKMSHPKQSLEVKLERIALYHLLPIEAVPSRLQRLTHRDVLKGLLIGGAFYGLTTPFELAAAFLLPLLLIFSKGGLRDAYYHYRRNRLA</sequence>
<feature type="transmembrane region" description="Helical" evidence="1">
    <location>
        <begin position="20"/>
        <end position="47"/>
    </location>
</feature>
<dbReference type="Proteomes" id="UP000078447">
    <property type="component" value="Unassembled WGS sequence"/>
</dbReference>
<evidence type="ECO:0000313" key="2">
    <source>
        <dbReference type="EMBL" id="OAN16326.1"/>
    </source>
</evidence>
<gene>
    <name evidence="2" type="ORF">A3783_08705</name>
</gene>
<comment type="caution">
    <text evidence="2">The sequence shown here is derived from an EMBL/GenBank/DDBJ whole genome shotgun (WGS) entry which is preliminary data.</text>
</comment>
<feature type="transmembrane region" description="Helical" evidence="1">
    <location>
        <begin position="190"/>
        <end position="212"/>
    </location>
</feature>
<organism evidence="2 3">
    <name type="scientific">Exiguobacterium undae</name>
    <dbReference type="NCBI Taxonomy" id="169177"/>
    <lineage>
        <taxon>Bacteria</taxon>
        <taxon>Bacillati</taxon>
        <taxon>Bacillota</taxon>
        <taxon>Bacilli</taxon>
        <taxon>Bacillales</taxon>
        <taxon>Bacillales Family XII. Incertae Sedis</taxon>
        <taxon>Exiguobacterium</taxon>
    </lineage>
</organism>